<dbReference type="Proteomes" id="UP000887565">
    <property type="component" value="Unplaced"/>
</dbReference>
<accession>A0A915KWH8</accession>
<evidence type="ECO:0000313" key="1">
    <source>
        <dbReference type="Proteomes" id="UP000887565"/>
    </source>
</evidence>
<dbReference type="AlphaFoldDB" id="A0A915KWH8"/>
<protein>
    <submittedName>
        <fullName evidence="2">Uncharacterized protein</fullName>
    </submittedName>
</protein>
<organism evidence="1 2">
    <name type="scientific">Romanomermis culicivorax</name>
    <name type="common">Nematode worm</name>
    <dbReference type="NCBI Taxonomy" id="13658"/>
    <lineage>
        <taxon>Eukaryota</taxon>
        <taxon>Metazoa</taxon>
        <taxon>Ecdysozoa</taxon>
        <taxon>Nematoda</taxon>
        <taxon>Enoplea</taxon>
        <taxon>Dorylaimia</taxon>
        <taxon>Mermithida</taxon>
        <taxon>Mermithoidea</taxon>
        <taxon>Mermithidae</taxon>
        <taxon>Romanomermis</taxon>
    </lineage>
</organism>
<name>A0A915KWH8_ROMCU</name>
<evidence type="ECO:0000313" key="2">
    <source>
        <dbReference type="WBParaSite" id="nRc.2.0.1.t43302-RA"/>
    </source>
</evidence>
<reference evidence="2" key="1">
    <citation type="submission" date="2022-11" db="UniProtKB">
        <authorList>
            <consortium name="WormBaseParasite"/>
        </authorList>
    </citation>
    <scope>IDENTIFICATION</scope>
</reference>
<proteinExistence type="predicted"/>
<keyword evidence="1" id="KW-1185">Reference proteome</keyword>
<dbReference type="WBParaSite" id="nRc.2.0.1.t43302-RA">
    <property type="protein sequence ID" value="nRc.2.0.1.t43302-RA"/>
    <property type="gene ID" value="nRc.2.0.1.g43302"/>
</dbReference>
<sequence>MPEKSDELNMIFCQGIEKELPTSDCCSQPEGKGGCVRELFTICFLEKAKLQGTYAYMPNGPKKQSTMHIHIVKRCLDVDILPIILEWSMDTQLNDHFHATQGHFFAADRFYTLVGSEAFSFAKIYV</sequence>